<evidence type="ECO:0000259" key="2">
    <source>
        <dbReference type="PROSITE" id="PS50112"/>
    </source>
</evidence>
<dbReference type="InterPro" id="IPR017426">
    <property type="entry name" value="Nuclear_rcpt_coactivator"/>
</dbReference>
<feature type="region of interest" description="Disordered" evidence="1">
    <location>
        <begin position="524"/>
        <end position="558"/>
    </location>
</feature>
<dbReference type="GO" id="GO:0045944">
    <property type="term" value="P:positive regulation of transcription by RNA polymerase II"/>
    <property type="evidence" value="ECO:0007669"/>
    <property type="project" value="TreeGrafter"/>
</dbReference>
<dbReference type="OrthoDB" id="10035882at2759"/>
<feature type="compositionally biased region" description="Low complexity" evidence="1">
    <location>
        <begin position="704"/>
        <end position="713"/>
    </location>
</feature>
<feature type="compositionally biased region" description="Polar residues" evidence="1">
    <location>
        <begin position="627"/>
        <end position="640"/>
    </location>
</feature>
<feature type="compositionally biased region" description="Basic and acidic residues" evidence="1">
    <location>
        <begin position="641"/>
        <end position="678"/>
    </location>
</feature>
<gene>
    <name evidence="3" type="ORF">BSL78_05135</name>
</gene>
<dbReference type="PANTHER" id="PTHR10684">
    <property type="entry name" value="NUCLEAR RECEPTOR COACTIVATOR"/>
    <property type="match status" value="1"/>
</dbReference>
<feature type="compositionally biased region" description="Basic and acidic residues" evidence="1">
    <location>
        <begin position="475"/>
        <end position="488"/>
    </location>
</feature>
<feature type="compositionally biased region" description="Polar residues" evidence="1">
    <location>
        <begin position="86"/>
        <end position="103"/>
    </location>
</feature>
<feature type="compositionally biased region" description="Low complexity" evidence="1">
    <location>
        <begin position="532"/>
        <end position="542"/>
    </location>
</feature>
<feature type="region of interest" description="Disordered" evidence="1">
    <location>
        <begin position="575"/>
        <end position="737"/>
    </location>
</feature>
<dbReference type="STRING" id="307972.A0A2G8LCD7"/>
<dbReference type="Pfam" id="PF14598">
    <property type="entry name" value="PAS_11"/>
    <property type="match status" value="1"/>
</dbReference>
<dbReference type="EMBL" id="MRZV01000128">
    <property type="protein sequence ID" value="PIK57936.1"/>
    <property type="molecule type" value="Genomic_DNA"/>
</dbReference>
<dbReference type="Proteomes" id="UP000230750">
    <property type="component" value="Unassembled WGS sequence"/>
</dbReference>
<keyword evidence="4" id="KW-1185">Reference proteome</keyword>
<dbReference type="Pfam" id="PF00989">
    <property type="entry name" value="PAS"/>
    <property type="match status" value="1"/>
</dbReference>
<feature type="compositionally biased region" description="Basic and acidic residues" evidence="1">
    <location>
        <begin position="584"/>
        <end position="597"/>
    </location>
</feature>
<dbReference type="GO" id="GO:0032870">
    <property type="term" value="P:cellular response to hormone stimulus"/>
    <property type="evidence" value="ECO:0007669"/>
    <property type="project" value="TreeGrafter"/>
</dbReference>
<dbReference type="PROSITE" id="PS50112">
    <property type="entry name" value="PAS"/>
    <property type="match status" value="1"/>
</dbReference>
<feature type="compositionally biased region" description="Polar residues" evidence="1">
    <location>
        <begin position="680"/>
        <end position="690"/>
    </location>
</feature>
<feature type="compositionally biased region" description="Low complexity" evidence="1">
    <location>
        <begin position="428"/>
        <end position="453"/>
    </location>
</feature>
<dbReference type="InterPro" id="IPR000014">
    <property type="entry name" value="PAS"/>
</dbReference>
<feature type="compositionally biased region" description="Low complexity" evidence="1">
    <location>
        <begin position="813"/>
        <end position="826"/>
    </location>
</feature>
<dbReference type="GO" id="GO:0016922">
    <property type="term" value="F:nuclear receptor binding"/>
    <property type="evidence" value="ECO:0007669"/>
    <property type="project" value="TreeGrafter"/>
</dbReference>
<dbReference type="SUPFAM" id="SSF55785">
    <property type="entry name" value="PYP-like sensor domain (PAS domain)"/>
    <property type="match status" value="2"/>
</dbReference>
<feature type="region of interest" description="Disordered" evidence="1">
    <location>
        <begin position="80"/>
        <end position="106"/>
    </location>
</feature>
<feature type="domain" description="PAS" evidence="2">
    <location>
        <begin position="116"/>
        <end position="164"/>
    </location>
</feature>
<dbReference type="AlphaFoldDB" id="A0A2G8LCD7"/>
<organism evidence="3 4">
    <name type="scientific">Stichopus japonicus</name>
    <name type="common">Sea cucumber</name>
    <dbReference type="NCBI Taxonomy" id="307972"/>
    <lineage>
        <taxon>Eukaryota</taxon>
        <taxon>Metazoa</taxon>
        <taxon>Echinodermata</taxon>
        <taxon>Eleutherozoa</taxon>
        <taxon>Echinozoa</taxon>
        <taxon>Holothuroidea</taxon>
        <taxon>Aspidochirotacea</taxon>
        <taxon>Aspidochirotida</taxon>
        <taxon>Stichopodidae</taxon>
        <taxon>Apostichopus</taxon>
    </lineage>
</organism>
<dbReference type="GO" id="GO:0003713">
    <property type="term" value="F:transcription coactivator activity"/>
    <property type="evidence" value="ECO:0007669"/>
    <property type="project" value="InterPro"/>
</dbReference>
<accession>A0A2G8LCD7</accession>
<protein>
    <submittedName>
        <fullName evidence="3">Putative neurogenic protein mastermind isoform X4</fullName>
    </submittedName>
</protein>
<dbReference type="InterPro" id="IPR035965">
    <property type="entry name" value="PAS-like_dom_sf"/>
</dbReference>
<comment type="caution">
    <text evidence="3">The sequence shown here is derived from an EMBL/GenBank/DDBJ whole genome shotgun (WGS) entry which is preliminary data.</text>
</comment>
<dbReference type="Gene3D" id="3.30.450.20">
    <property type="entry name" value="PAS domain"/>
    <property type="match status" value="2"/>
</dbReference>
<dbReference type="PANTHER" id="PTHR10684:SF4">
    <property type="entry name" value="TAIMAN, ISOFORM G"/>
    <property type="match status" value="1"/>
</dbReference>
<dbReference type="GO" id="GO:0005634">
    <property type="term" value="C:nucleus"/>
    <property type="evidence" value="ECO:0007669"/>
    <property type="project" value="InterPro"/>
</dbReference>
<feature type="region of interest" description="Disordered" evidence="1">
    <location>
        <begin position="426"/>
        <end position="501"/>
    </location>
</feature>
<dbReference type="InterPro" id="IPR013767">
    <property type="entry name" value="PAS_fold"/>
</dbReference>
<feature type="region of interest" description="Disordered" evidence="1">
    <location>
        <begin position="801"/>
        <end position="835"/>
    </location>
</feature>
<feature type="region of interest" description="Disordered" evidence="1">
    <location>
        <begin position="1"/>
        <end position="42"/>
    </location>
</feature>
<proteinExistence type="predicted"/>
<dbReference type="SMART" id="SM00091">
    <property type="entry name" value="PAS"/>
    <property type="match status" value="1"/>
</dbReference>
<name>A0A2G8LCD7_STIJA</name>
<reference evidence="3 4" key="1">
    <citation type="journal article" date="2017" name="PLoS Biol.">
        <title>The sea cucumber genome provides insights into morphological evolution and visceral regeneration.</title>
        <authorList>
            <person name="Zhang X."/>
            <person name="Sun L."/>
            <person name="Yuan J."/>
            <person name="Sun Y."/>
            <person name="Gao Y."/>
            <person name="Zhang L."/>
            <person name="Li S."/>
            <person name="Dai H."/>
            <person name="Hamel J.F."/>
            <person name="Liu C."/>
            <person name="Yu Y."/>
            <person name="Liu S."/>
            <person name="Lin W."/>
            <person name="Guo K."/>
            <person name="Jin S."/>
            <person name="Xu P."/>
            <person name="Storey K.B."/>
            <person name="Huan P."/>
            <person name="Zhang T."/>
            <person name="Zhou Y."/>
            <person name="Zhang J."/>
            <person name="Lin C."/>
            <person name="Li X."/>
            <person name="Xing L."/>
            <person name="Huo D."/>
            <person name="Sun M."/>
            <person name="Wang L."/>
            <person name="Mercier A."/>
            <person name="Li F."/>
            <person name="Yang H."/>
            <person name="Xiang J."/>
        </authorList>
    </citation>
    <scope>NUCLEOTIDE SEQUENCE [LARGE SCALE GENOMIC DNA]</scope>
    <source>
        <strain evidence="3">Shaxun</strain>
        <tissue evidence="3">Muscle</tissue>
    </source>
</reference>
<feature type="compositionally biased region" description="Acidic residues" evidence="1">
    <location>
        <begin position="728"/>
        <end position="737"/>
    </location>
</feature>
<evidence type="ECO:0000313" key="4">
    <source>
        <dbReference type="Proteomes" id="UP000230750"/>
    </source>
</evidence>
<evidence type="ECO:0000256" key="1">
    <source>
        <dbReference type="SAM" id="MobiDB-lite"/>
    </source>
</evidence>
<dbReference type="CDD" id="cd00130">
    <property type="entry name" value="PAS"/>
    <property type="match status" value="1"/>
</dbReference>
<evidence type="ECO:0000313" key="3">
    <source>
        <dbReference type="EMBL" id="PIK57936.1"/>
    </source>
</evidence>
<sequence length="835" mass="93626">MEPRNTPPLGGMNTPPPGRKRPRTDKPPSNMYGDKRRREQETSYMQELVELITSVSNPESLNMTQEKLAPLLERWNQMNRKDQQQELEQQGSEVQHSQVSSSKPGMLSGDSLESVLLQTLDGFLFVVNMNNNKAEIEYVSGNIQSYLNYKKEELIGQSIYNFIHVGDHNHSISCLVPNSSNSGGMWKSDQSGASVSRSFTCRMQIKCEDSNNGINQETRYENMKCSAMLKPATEKDGESSSSAEGEGTSHLYIIAQRASDEDRSSSMLPSIEEMGMELDVNCCILSVDTSKVKPPYHSREEMISQPIYKYCFSSDRIEMRKYFDEVKEKGSANSPPYSFQLFPELWVYVQMKSHIQKNSINGQTEIVVVHTIIRTFKEVKITTQHKQPSYYDSNFKSFRSPVQHEAWFTHVDCKPTDAYHDAEIQTETTTSTSTTTTAAASTAATTTTTTRSRAGVELDDNDVFLPNLKSQDPSKLQHEDGKDKRKSVDNPSPDTNDETDNEFLRRNILLSKLLEDEETNIDNLDDEIVKGSPPTTSAASTTVHAKHQSSKPPPVHRKDVLDNTLLKTMLEEEQIRQHQVAEVNPKKLEQSERERATSKSTLLASMLDGDPSKMFGSGKLPKEQPGFISSTIVSTTTALRNRSDSLEDRKGDGEKKEGGPKKTKKKNELLERLLREEDPCSSSDQNQNLKKSQDKSEGSPNKDTTTSPTVTTTKPRLSSNQTDFSSMLDDDSSLLSDEESNSVIQQIIQAASNFPDDLGANNPNLIVDILKEFENSTNVVEREFVKQILSPEQQLSNQMKAQGNLPPYKDQMDQQQQQTPTTATTTSSNNNILPT</sequence>